<name>A0A2K1JRD0_PHYPA</name>
<evidence type="ECO:0000313" key="4">
    <source>
        <dbReference type="Proteomes" id="UP000006727"/>
    </source>
</evidence>
<dbReference type="AlphaFoldDB" id="A0A2K1JRD0"/>
<dbReference type="InParanoid" id="A0A2K1JRD0"/>
<reference evidence="2 4" key="2">
    <citation type="journal article" date="2018" name="Plant J.">
        <title>The Physcomitrella patens chromosome-scale assembly reveals moss genome structure and evolution.</title>
        <authorList>
            <person name="Lang D."/>
            <person name="Ullrich K.K."/>
            <person name="Murat F."/>
            <person name="Fuchs J."/>
            <person name="Jenkins J."/>
            <person name="Haas F.B."/>
            <person name="Piednoel M."/>
            <person name="Gundlach H."/>
            <person name="Van Bel M."/>
            <person name="Meyberg R."/>
            <person name="Vives C."/>
            <person name="Morata J."/>
            <person name="Symeonidi A."/>
            <person name="Hiss M."/>
            <person name="Muchero W."/>
            <person name="Kamisugi Y."/>
            <person name="Saleh O."/>
            <person name="Blanc G."/>
            <person name="Decker E.L."/>
            <person name="van Gessel N."/>
            <person name="Grimwood J."/>
            <person name="Hayes R.D."/>
            <person name="Graham S.W."/>
            <person name="Gunter L.E."/>
            <person name="McDaniel S.F."/>
            <person name="Hoernstein S.N.W."/>
            <person name="Larsson A."/>
            <person name="Li F.W."/>
            <person name="Perroud P.F."/>
            <person name="Phillips J."/>
            <person name="Ranjan P."/>
            <person name="Rokshar D.S."/>
            <person name="Rothfels C.J."/>
            <person name="Schneider L."/>
            <person name="Shu S."/>
            <person name="Stevenson D.W."/>
            <person name="Thummler F."/>
            <person name="Tillich M."/>
            <person name="Villarreal Aguilar J.C."/>
            <person name="Widiez T."/>
            <person name="Wong G.K."/>
            <person name="Wymore A."/>
            <person name="Zhang Y."/>
            <person name="Zimmer A.D."/>
            <person name="Quatrano R.S."/>
            <person name="Mayer K.F.X."/>
            <person name="Goodstein D."/>
            <person name="Casacuberta J.M."/>
            <person name="Vandepoele K."/>
            <person name="Reski R."/>
            <person name="Cuming A.C."/>
            <person name="Tuskan G.A."/>
            <person name="Maumus F."/>
            <person name="Salse J."/>
            <person name="Schmutz J."/>
            <person name="Rensing S.A."/>
        </authorList>
    </citation>
    <scope>NUCLEOTIDE SEQUENCE [LARGE SCALE GENOMIC DNA]</scope>
    <source>
        <strain evidence="3 4">cv. Gransden 2004</strain>
    </source>
</reference>
<dbReference type="EMBL" id="ABEU02000012">
    <property type="protein sequence ID" value="PNR44083.1"/>
    <property type="molecule type" value="Genomic_DNA"/>
</dbReference>
<keyword evidence="1" id="KW-0732">Signal</keyword>
<dbReference type="Gramene" id="Pp3c12_18650V3.1">
    <property type="protein sequence ID" value="PAC:32972218.CDS.1"/>
    <property type="gene ID" value="Pp3c12_18650"/>
</dbReference>
<sequence>MASASSYDRKLQGLILIAVFLVMLLGEAECGTGLREVHVPDAQSGTPSSVPA</sequence>
<protein>
    <submittedName>
        <fullName evidence="2 3">Uncharacterized protein</fullName>
    </submittedName>
</protein>
<feature type="chain" id="PRO_5033311534" evidence="1">
    <location>
        <begin position="31"/>
        <end position="52"/>
    </location>
</feature>
<evidence type="ECO:0000313" key="2">
    <source>
        <dbReference type="EMBL" id="PNR44083.1"/>
    </source>
</evidence>
<dbReference type="EnsemblPlants" id="Pp3c12_18650V3.2">
    <property type="protein sequence ID" value="PAC:32972219.CDS.1"/>
    <property type="gene ID" value="Pp3c12_18650"/>
</dbReference>
<gene>
    <name evidence="2" type="ORF">PHYPA_016466</name>
</gene>
<evidence type="ECO:0000256" key="1">
    <source>
        <dbReference type="SAM" id="SignalP"/>
    </source>
</evidence>
<dbReference type="EnsemblPlants" id="Pp3c12_18650V3.1">
    <property type="protein sequence ID" value="PAC:32972218.CDS.1"/>
    <property type="gene ID" value="Pp3c12_18650"/>
</dbReference>
<organism evidence="2">
    <name type="scientific">Physcomitrium patens</name>
    <name type="common">Spreading-leaved earth moss</name>
    <name type="synonym">Physcomitrella patens</name>
    <dbReference type="NCBI Taxonomy" id="3218"/>
    <lineage>
        <taxon>Eukaryota</taxon>
        <taxon>Viridiplantae</taxon>
        <taxon>Streptophyta</taxon>
        <taxon>Embryophyta</taxon>
        <taxon>Bryophyta</taxon>
        <taxon>Bryophytina</taxon>
        <taxon>Bryopsida</taxon>
        <taxon>Funariidae</taxon>
        <taxon>Funariales</taxon>
        <taxon>Funariaceae</taxon>
        <taxon>Physcomitrium</taxon>
    </lineage>
</organism>
<evidence type="ECO:0000313" key="3">
    <source>
        <dbReference type="EnsemblPlants" id="PAC:32972218.CDS.1"/>
    </source>
</evidence>
<proteinExistence type="predicted"/>
<reference evidence="2 4" key="1">
    <citation type="journal article" date="2008" name="Science">
        <title>The Physcomitrella genome reveals evolutionary insights into the conquest of land by plants.</title>
        <authorList>
            <person name="Rensing S."/>
            <person name="Lang D."/>
            <person name="Zimmer A."/>
            <person name="Terry A."/>
            <person name="Salamov A."/>
            <person name="Shapiro H."/>
            <person name="Nishiyama T."/>
            <person name="Perroud P.-F."/>
            <person name="Lindquist E."/>
            <person name="Kamisugi Y."/>
            <person name="Tanahashi T."/>
            <person name="Sakakibara K."/>
            <person name="Fujita T."/>
            <person name="Oishi K."/>
            <person name="Shin-I T."/>
            <person name="Kuroki Y."/>
            <person name="Toyoda A."/>
            <person name="Suzuki Y."/>
            <person name="Hashimoto A."/>
            <person name="Yamaguchi K."/>
            <person name="Sugano A."/>
            <person name="Kohara Y."/>
            <person name="Fujiyama A."/>
            <person name="Anterola A."/>
            <person name="Aoki S."/>
            <person name="Ashton N."/>
            <person name="Barbazuk W.B."/>
            <person name="Barker E."/>
            <person name="Bennetzen J."/>
            <person name="Bezanilla M."/>
            <person name="Blankenship R."/>
            <person name="Cho S.H."/>
            <person name="Dutcher S."/>
            <person name="Estelle M."/>
            <person name="Fawcett J.A."/>
            <person name="Gundlach H."/>
            <person name="Hanada K."/>
            <person name="Heyl A."/>
            <person name="Hicks K.A."/>
            <person name="Hugh J."/>
            <person name="Lohr M."/>
            <person name="Mayer K."/>
            <person name="Melkozernov A."/>
            <person name="Murata T."/>
            <person name="Nelson D."/>
            <person name="Pils B."/>
            <person name="Prigge M."/>
            <person name="Reiss B."/>
            <person name="Renner T."/>
            <person name="Rombauts S."/>
            <person name="Rushton P."/>
            <person name="Sanderfoot A."/>
            <person name="Schween G."/>
            <person name="Shiu S.-H."/>
            <person name="Stueber K."/>
            <person name="Theodoulou F.L."/>
            <person name="Tu H."/>
            <person name="Van de Peer Y."/>
            <person name="Verrier P.J."/>
            <person name="Waters E."/>
            <person name="Wood A."/>
            <person name="Yang L."/>
            <person name="Cove D."/>
            <person name="Cuming A."/>
            <person name="Hasebe M."/>
            <person name="Lucas S."/>
            <person name="Mishler D.B."/>
            <person name="Reski R."/>
            <person name="Grigoriev I."/>
            <person name="Quatrano R.S."/>
            <person name="Boore J.L."/>
        </authorList>
    </citation>
    <scope>NUCLEOTIDE SEQUENCE [LARGE SCALE GENOMIC DNA]</scope>
    <source>
        <strain evidence="3 4">cv. Gransden 2004</strain>
    </source>
</reference>
<accession>A0A2K1JRD0</accession>
<keyword evidence="4" id="KW-1185">Reference proteome</keyword>
<dbReference type="Proteomes" id="UP000006727">
    <property type="component" value="Chromosome 12"/>
</dbReference>
<feature type="signal peptide" evidence="1">
    <location>
        <begin position="1"/>
        <end position="30"/>
    </location>
</feature>
<dbReference type="Gramene" id="Pp3c12_18650V3.2">
    <property type="protein sequence ID" value="PAC:32972219.CDS.1"/>
    <property type="gene ID" value="Pp3c12_18650"/>
</dbReference>
<reference evidence="3" key="3">
    <citation type="submission" date="2020-12" db="UniProtKB">
        <authorList>
            <consortium name="EnsemblPlants"/>
        </authorList>
    </citation>
    <scope>IDENTIFICATION</scope>
</reference>